<dbReference type="eggNOG" id="ENOG5032TII">
    <property type="taxonomic scope" value="Bacteria"/>
</dbReference>
<evidence type="ECO:0000313" key="3">
    <source>
        <dbReference type="EMBL" id="APW43180.1"/>
    </source>
</evidence>
<dbReference type="RefSeq" id="WP_029708907.1">
    <property type="nucleotide sequence ID" value="NZ_CP019239.1"/>
</dbReference>
<dbReference type="AlphaFoldDB" id="A0A1P8KB15"/>
<dbReference type="Proteomes" id="UP000186110">
    <property type="component" value="Chromosome"/>
</dbReference>
<sequence length="198" mass="21672">MSGHRRSILYVGGPVRWLCLAGVFFLAGCSSFLPHSQNDNSPFSTFADAQHAVASLVPMHSDMETLKTLGIDPLKLANAKLLTHADVVRLFVPSSILEKPDLDPGIVACLEARDRCHGIELNASHITAVRTGNFFADFFNFSRHTETSGWRFNAVILLMDDVVVYRNWGGQPTVNESDVKTNPLGPLQDIGPSTVPLK</sequence>
<gene>
    <name evidence="3" type="ORF">RS694_12020</name>
</gene>
<accession>A0A1P8KB15</accession>
<keyword evidence="4" id="KW-1185">Reference proteome</keyword>
<reference evidence="3 4" key="1">
    <citation type="submission" date="2017-01" db="EMBL/GenBank/DDBJ databases">
        <authorList>
            <person name="Mah S.A."/>
            <person name="Swanson W.J."/>
            <person name="Moy G.W."/>
            <person name="Vacquier V.D."/>
        </authorList>
    </citation>
    <scope>NUCLEOTIDE SEQUENCE [LARGE SCALE GENOMIC DNA]</scope>
    <source>
        <strain evidence="3 4">DSM 22694</strain>
    </source>
</reference>
<dbReference type="EMBL" id="CP019239">
    <property type="protein sequence ID" value="APW43180.1"/>
    <property type="molecule type" value="Genomic_DNA"/>
</dbReference>
<keyword evidence="2" id="KW-1133">Transmembrane helix</keyword>
<evidence type="ECO:0000256" key="2">
    <source>
        <dbReference type="SAM" id="Phobius"/>
    </source>
</evidence>
<organism evidence="3 4">
    <name type="scientific">Rhodoferax saidenbachensis</name>
    <dbReference type="NCBI Taxonomy" id="1484693"/>
    <lineage>
        <taxon>Bacteria</taxon>
        <taxon>Pseudomonadati</taxon>
        <taxon>Pseudomonadota</taxon>
        <taxon>Betaproteobacteria</taxon>
        <taxon>Burkholderiales</taxon>
        <taxon>Comamonadaceae</taxon>
        <taxon>Rhodoferax</taxon>
    </lineage>
</organism>
<keyword evidence="2" id="KW-0472">Membrane</keyword>
<dbReference type="KEGG" id="rsb:RS694_12020"/>
<name>A0A1P8KB15_9BURK</name>
<protein>
    <recommendedName>
        <fullName evidence="5">Lipoprotein</fullName>
    </recommendedName>
</protein>
<proteinExistence type="predicted"/>
<evidence type="ECO:0000256" key="1">
    <source>
        <dbReference type="SAM" id="MobiDB-lite"/>
    </source>
</evidence>
<feature type="region of interest" description="Disordered" evidence="1">
    <location>
        <begin position="175"/>
        <end position="198"/>
    </location>
</feature>
<dbReference type="PROSITE" id="PS51257">
    <property type="entry name" value="PROKAR_LIPOPROTEIN"/>
    <property type="match status" value="1"/>
</dbReference>
<feature type="transmembrane region" description="Helical" evidence="2">
    <location>
        <begin position="7"/>
        <end position="27"/>
    </location>
</feature>
<evidence type="ECO:0008006" key="5">
    <source>
        <dbReference type="Google" id="ProtNLM"/>
    </source>
</evidence>
<keyword evidence="2" id="KW-0812">Transmembrane</keyword>
<evidence type="ECO:0000313" key="4">
    <source>
        <dbReference type="Proteomes" id="UP000186110"/>
    </source>
</evidence>